<dbReference type="EMBL" id="QPKB01000006">
    <property type="protein sequence ID" value="RWR86709.1"/>
    <property type="molecule type" value="Genomic_DNA"/>
</dbReference>
<proteinExistence type="predicted"/>
<evidence type="ECO:0000256" key="2">
    <source>
        <dbReference type="PROSITE-ProRule" id="PRU00117"/>
    </source>
</evidence>
<dbReference type="AlphaFoldDB" id="A0A443P7H2"/>
<accession>A0A443P7H2</accession>
<dbReference type="InterPro" id="IPR036612">
    <property type="entry name" value="KH_dom_type_1_sf"/>
</dbReference>
<dbReference type="CDD" id="cd22459">
    <property type="entry name" value="KH-I_PEPPER_rpt1_like"/>
    <property type="match status" value="1"/>
</dbReference>
<evidence type="ECO:0000256" key="1">
    <source>
        <dbReference type="ARBA" id="ARBA00022737"/>
    </source>
</evidence>
<sequence length="344" mass="37120">MSEAAAAPEEGEASPNFPPFPAEELEGPPEGSRKRPRTADFSDDELWRDADDHRSSKRRSGSHDVLFRILVPSMQIGRVIGKEGSRIRRIREETQATIKIADAVSRHEERVIIISSRDDDSEVSYAERALYHIAKEILKDNDDAVESSKVSAGHGAANMIRLLIAGSQAGCLIGISGKSIENIRNSSGATISILAQNQLPSCASAHESDRLVQVSGNVPEVLKALEIIGPKLRENPPKKVISIRPAYSVSSAHANPSYPAPSSAEHVTSEMMISEAFVGGLIGKQGYNISRIRNESGATIKVTGGRGEKDQRQILFGGSAQQVALAKELVERCIYSQLSPQGGH</sequence>
<organism evidence="5 6">
    <name type="scientific">Cinnamomum micranthum f. kanehirae</name>
    <dbReference type="NCBI Taxonomy" id="337451"/>
    <lineage>
        <taxon>Eukaryota</taxon>
        <taxon>Viridiplantae</taxon>
        <taxon>Streptophyta</taxon>
        <taxon>Embryophyta</taxon>
        <taxon>Tracheophyta</taxon>
        <taxon>Spermatophyta</taxon>
        <taxon>Magnoliopsida</taxon>
        <taxon>Magnoliidae</taxon>
        <taxon>Laurales</taxon>
        <taxon>Lauraceae</taxon>
        <taxon>Cinnamomum</taxon>
    </lineage>
</organism>
<evidence type="ECO:0000259" key="4">
    <source>
        <dbReference type="SMART" id="SM00322"/>
    </source>
</evidence>
<dbReference type="InterPro" id="IPR004088">
    <property type="entry name" value="KH_dom_type_1"/>
</dbReference>
<dbReference type="CDD" id="cd00105">
    <property type="entry name" value="KH-I"/>
    <property type="match status" value="1"/>
</dbReference>
<gene>
    <name evidence="5" type="ORF">CKAN_01562000</name>
</gene>
<keyword evidence="6" id="KW-1185">Reference proteome</keyword>
<feature type="domain" description="K Homology" evidence="4">
    <location>
        <begin position="63"/>
        <end position="135"/>
    </location>
</feature>
<dbReference type="STRING" id="337451.A0A443P7H2"/>
<dbReference type="PROSITE" id="PS50084">
    <property type="entry name" value="KH_TYPE_1"/>
    <property type="match status" value="3"/>
</dbReference>
<feature type="domain" description="K Homology" evidence="4">
    <location>
        <begin position="265"/>
        <end position="335"/>
    </location>
</feature>
<dbReference type="Proteomes" id="UP000283530">
    <property type="component" value="Unassembled WGS sequence"/>
</dbReference>
<evidence type="ECO:0000313" key="5">
    <source>
        <dbReference type="EMBL" id="RWR86709.1"/>
    </source>
</evidence>
<keyword evidence="2" id="KW-0694">RNA-binding</keyword>
<feature type="region of interest" description="Disordered" evidence="3">
    <location>
        <begin position="1"/>
        <end position="58"/>
    </location>
</feature>
<dbReference type="InterPro" id="IPR004087">
    <property type="entry name" value="KH_dom"/>
</dbReference>
<dbReference type="GO" id="GO:0003723">
    <property type="term" value="F:RNA binding"/>
    <property type="evidence" value="ECO:0007669"/>
    <property type="project" value="UniProtKB-UniRule"/>
</dbReference>
<feature type="compositionally biased region" description="Basic and acidic residues" evidence="3">
    <location>
        <begin position="31"/>
        <end position="54"/>
    </location>
</feature>
<dbReference type="CDD" id="cd22460">
    <property type="entry name" value="KH-I_PEPPER_rpt2_like"/>
    <property type="match status" value="1"/>
</dbReference>
<dbReference type="PANTHER" id="PTHR10288">
    <property type="entry name" value="KH DOMAIN CONTAINING RNA BINDING PROTEIN"/>
    <property type="match status" value="1"/>
</dbReference>
<comment type="caution">
    <text evidence="5">The sequence shown here is derived from an EMBL/GenBank/DDBJ whole genome shotgun (WGS) entry which is preliminary data.</text>
</comment>
<dbReference type="SMART" id="SM00322">
    <property type="entry name" value="KH"/>
    <property type="match status" value="3"/>
</dbReference>
<name>A0A443P7H2_9MAGN</name>
<reference evidence="5 6" key="1">
    <citation type="journal article" date="2019" name="Nat. Plants">
        <title>Stout camphor tree genome fills gaps in understanding of flowering plant genome evolution.</title>
        <authorList>
            <person name="Chaw S.M."/>
            <person name="Liu Y.C."/>
            <person name="Wu Y.W."/>
            <person name="Wang H.Y."/>
            <person name="Lin C.I."/>
            <person name="Wu C.S."/>
            <person name="Ke H.M."/>
            <person name="Chang L.Y."/>
            <person name="Hsu C.Y."/>
            <person name="Yang H.T."/>
            <person name="Sudianto E."/>
            <person name="Hsu M.H."/>
            <person name="Wu K.P."/>
            <person name="Wang L.N."/>
            <person name="Leebens-Mack J.H."/>
            <person name="Tsai I.J."/>
        </authorList>
    </citation>
    <scope>NUCLEOTIDE SEQUENCE [LARGE SCALE GENOMIC DNA]</scope>
    <source>
        <strain evidence="6">cv. Chaw 1501</strain>
        <tissue evidence="5">Young leaves</tissue>
    </source>
</reference>
<evidence type="ECO:0000256" key="3">
    <source>
        <dbReference type="SAM" id="MobiDB-lite"/>
    </source>
</evidence>
<keyword evidence="1" id="KW-0677">Repeat</keyword>
<feature type="domain" description="K Homology" evidence="4">
    <location>
        <begin position="156"/>
        <end position="233"/>
    </location>
</feature>
<dbReference type="Gene3D" id="3.30.1370.10">
    <property type="entry name" value="K Homology domain, type 1"/>
    <property type="match status" value="3"/>
</dbReference>
<dbReference type="SUPFAM" id="SSF54791">
    <property type="entry name" value="Eukaryotic type KH-domain (KH-domain type I)"/>
    <property type="match status" value="3"/>
</dbReference>
<dbReference type="Pfam" id="PF00013">
    <property type="entry name" value="KH_1"/>
    <property type="match status" value="3"/>
</dbReference>
<dbReference type="OrthoDB" id="442947at2759"/>
<evidence type="ECO:0000313" key="6">
    <source>
        <dbReference type="Proteomes" id="UP000283530"/>
    </source>
</evidence>
<protein>
    <recommendedName>
        <fullName evidence="4">K Homology domain-containing protein</fullName>
    </recommendedName>
</protein>